<evidence type="ECO:0000256" key="3">
    <source>
        <dbReference type="ARBA" id="ARBA00022989"/>
    </source>
</evidence>
<feature type="transmembrane region" description="Helical" evidence="5">
    <location>
        <begin position="122"/>
        <end position="142"/>
    </location>
</feature>
<dbReference type="InterPro" id="IPR001466">
    <property type="entry name" value="Beta-lactam-related"/>
</dbReference>
<dbReference type="PANTHER" id="PTHR43283:SF18">
    <property type="match status" value="1"/>
</dbReference>
<sequence>METATLADRLRYQRKKKGWSQEELSLRTQVTVRTIQRIENAEVNPHLKTVTLLATALEIEVEDLLVLHDPKQETLLLKWLLLLHATPLLGLVLPLSNILIPLFLWIHKRDDNPKYWEHGAKVVNFQISFLIYAIISFGLFMFMGYRLFLFLIPIWVAIILLNIGMVIKKGRCFYPMAIPFLMGQSKKPPTQVLSAVLLLLCLGGYGQSEKHMERLDESRITKNSVEPRIERLMQQAQVTGLGITLFDQNTPVLQEVWGYADLEKGIPLKKDHVFYAASLSKSVFAYIVAQMVLDGKLDLDRPVYTYFDVPLPDLPISQDFRKLSDLHGDERYKKITLRMCLSHTTGFPNWRWLDNKARKLRILFEPGTHHAYSGEGFMLAQWVVEYVAQKPLEVLARELVFEPLQMEQTDYLWQKRFEGNFCYGHDKAQEKLPKDIELDDAAAAGSMETTLKDYSKFLGHVLRLASARSELTNLLFHPNIKIRTQAQFGPLAAKQTDAYDTLSLSYGLGWALIDTPYGMAALRGGHSEGFQHYSILFPEQGKGMLIMSNSDNAEGIFKELLELLLGDTFTPWQWKGYIPYNVKS</sequence>
<dbReference type="Pfam" id="PF09685">
    <property type="entry name" value="MamF_MmsF"/>
    <property type="match status" value="1"/>
</dbReference>
<comment type="caution">
    <text evidence="7">The sequence shown here is derived from an EMBL/GenBank/DDBJ whole genome shotgun (WGS) entry which is preliminary data.</text>
</comment>
<protein>
    <recommendedName>
        <fullName evidence="6">HTH cro/C1-type domain-containing protein</fullName>
    </recommendedName>
</protein>
<keyword evidence="4 5" id="KW-0472">Membrane</keyword>
<dbReference type="OrthoDB" id="1357763at2"/>
<dbReference type="Pfam" id="PF00144">
    <property type="entry name" value="Beta-lactamase"/>
    <property type="match status" value="1"/>
</dbReference>
<name>A0A2A4G2T4_9FLAO</name>
<dbReference type="SMART" id="SM00530">
    <property type="entry name" value="HTH_XRE"/>
    <property type="match status" value="1"/>
</dbReference>
<comment type="subcellular location">
    <subcellularLocation>
        <location evidence="1">Membrane</location>
        <topology evidence="1">Multi-pass membrane protein</topology>
    </subcellularLocation>
</comment>
<evidence type="ECO:0000256" key="5">
    <source>
        <dbReference type="SAM" id="Phobius"/>
    </source>
</evidence>
<evidence type="ECO:0000256" key="1">
    <source>
        <dbReference type="ARBA" id="ARBA00004141"/>
    </source>
</evidence>
<feature type="transmembrane region" description="Helical" evidence="5">
    <location>
        <begin position="79"/>
        <end position="106"/>
    </location>
</feature>
<keyword evidence="2 5" id="KW-0812">Transmembrane</keyword>
<dbReference type="InterPro" id="IPR001387">
    <property type="entry name" value="Cro/C1-type_HTH"/>
</dbReference>
<evidence type="ECO:0000259" key="6">
    <source>
        <dbReference type="PROSITE" id="PS50943"/>
    </source>
</evidence>
<keyword evidence="3 5" id="KW-1133">Transmembrane helix</keyword>
<dbReference type="InterPro" id="IPR012338">
    <property type="entry name" value="Beta-lactam/transpept-like"/>
</dbReference>
<evidence type="ECO:0000313" key="8">
    <source>
        <dbReference type="Proteomes" id="UP000219559"/>
    </source>
</evidence>
<organism evidence="7 8">
    <name type="scientific">Sediminicola luteus</name>
    <dbReference type="NCBI Taxonomy" id="319238"/>
    <lineage>
        <taxon>Bacteria</taxon>
        <taxon>Pseudomonadati</taxon>
        <taxon>Bacteroidota</taxon>
        <taxon>Flavobacteriia</taxon>
        <taxon>Flavobacteriales</taxon>
        <taxon>Flavobacteriaceae</taxon>
        <taxon>Sediminicola</taxon>
    </lineage>
</organism>
<evidence type="ECO:0000313" key="7">
    <source>
        <dbReference type="EMBL" id="PCE62723.1"/>
    </source>
</evidence>
<gene>
    <name evidence="7" type="ORF">B7P33_15630</name>
</gene>
<dbReference type="InterPro" id="IPR010982">
    <property type="entry name" value="Lambda_DNA-bd_dom_sf"/>
</dbReference>
<keyword evidence="8" id="KW-1185">Reference proteome</keyword>
<dbReference type="SUPFAM" id="SSF47413">
    <property type="entry name" value="lambda repressor-like DNA-binding domains"/>
    <property type="match status" value="1"/>
</dbReference>
<dbReference type="RefSeq" id="WP_097440831.1">
    <property type="nucleotide sequence ID" value="NZ_KZ300477.1"/>
</dbReference>
<feature type="domain" description="HTH cro/C1-type" evidence="6">
    <location>
        <begin position="10"/>
        <end position="64"/>
    </location>
</feature>
<reference evidence="7 8" key="1">
    <citation type="submission" date="2017-04" db="EMBL/GenBank/DDBJ databases">
        <title>A new member of the family Flavobacteriaceae isolated from ascidians.</title>
        <authorList>
            <person name="Chen L."/>
        </authorList>
    </citation>
    <scope>NUCLEOTIDE SEQUENCE [LARGE SCALE GENOMIC DNA]</scope>
    <source>
        <strain evidence="7 8">HQA918</strain>
    </source>
</reference>
<accession>A0A2A4G2T4</accession>
<evidence type="ECO:0000256" key="4">
    <source>
        <dbReference type="ARBA" id="ARBA00023136"/>
    </source>
</evidence>
<evidence type="ECO:0000256" key="2">
    <source>
        <dbReference type="ARBA" id="ARBA00022692"/>
    </source>
</evidence>
<dbReference type="EMBL" id="NBWU01000007">
    <property type="protein sequence ID" value="PCE62723.1"/>
    <property type="molecule type" value="Genomic_DNA"/>
</dbReference>
<dbReference type="AlphaFoldDB" id="A0A2A4G2T4"/>
<dbReference type="Gene3D" id="1.10.260.40">
    <property type="entry name" value="lambda repressor-like DNA-binding domains"/>
    <property type="match status" value="1"/>
</dbReference>
<dbReference type="GO" id="GO:0003677">
    <property type="term" value="F:DNA binding"/>
    <property type="evidence" value="ECO:0007669"/>
    <property type="project" value="InterPro"/>
</dbReference>
<dbReference type="PANTHER" id="PTHR43283">
    <property type="entry name" value="BETA-LACTAMASE-RELATED"/>
    <property type="match status" value="1"/>
</dbReference>
<dbReference type="Pfam" id="PF01381">
    <property type="entry name" value="HTH_3"/>
    <property type="match status" value="1"/>
</dbReference>
<dbReference type="Gene3D" id="3.40.710.10">
    <property type="entry name" value="DD-peptidase/beta-lactamase superfamily"/>
    <property type="match status" value="1"/>
</dbReference>
<dbReference type="Proteomes" id="UP000219559">
    <property type="component" value="Unassembled WGS sequence"/>
</dbReference>
<dbReference type="SUPFAM" id="SSF56601">
    <property type="entry name" value="beta-lactamase/transpeptidase-like"/>
    <property type="match status" value="1"/>
</dbReference>
<dbReference type="CDD" id="cd00093">
    <property type="entry name" value="HTH_XRE"/>
    <property type="match status" value="1"/>
</dbReference>
<dbReference type="InterPro" id="IPR050789">
    <property type="entry name" value="Diverse_Enzym_Activities"/>
</dbReference>
<dbReference type="InterPro" id="IPR019109">
    <property type="entry name" value="MamF_MmsF"/>
</dbReference>
<proteinExistence type="predicted"/>
<feature type="transmembrane region" description="Helical" evidence="5">
    <location>
        <begin position="148"/>
        <end position="167"/>
    </location>
</feature>
<dbReference type="PROSITE" id="PS50943">
    <property type="entry name" value="HTH_CROC1"/>
    <property type="match status" value="1"/>
</dbReference>